<dbReference type="Proteomes" id="UP000053317">
    <property type="component" value="Unassembled WGS sequence"/>
</dbReference>
<protein>
    <submittedName>
        <fullName evidence="1">Uncharacterized protein</fullName>
    </submittedName>
</protein>
<organism evidence="1 2">
    <name type="scientific">Phaeomoniella chlamydospora</name>
    <name type="common">Phaeoacremonium chlamydosporum</name>
    <dbReference type="NCBI Taxonomy" id="158046"/>
    <lineage>
        <taxon>Eukaryota</taxon>
        <taxon>Fungi</taxon>
        <taxon>Dikarya</taxon>
        <taxon>Ascomycota</taxon>
        <taxon>Pezizomycotina</taxon>
        <taxon>Eurotiomycetes</taxon>
        <taxon>Chaetothyriomycetidae</taxon>
        <taxon>Phaeomoniellales</taxon>
        <taxon>Phaeomoniellaceae</taxon>
        <taxon>Phaeomoniella</taxon>
    </lineage>
</organism>
<sequence length="413" mass="46458">MMVLDPILWDLPEQPGSNLSWAEMYWDWPARDSTIKTILQVANSRLEADASGKVHPLGKSFGKLPSPQFYSRNSLPPEILTMVFEFIGDWELAQTVGIYTNLLPPAEWVPHLPTADKPGSLEYTILTSPFSEIRNAFSSTKPKTLSDLATKLVFKFSMTQLLTYLSVEQKDIFWTSFGLALLPHRASVQFNKPAILDWWLKSPAIIKKDYGPEAMDGASRMGFVPVLDWWLNSGLPLLYTERALEAASARGHIEVLEWWKRAAEIRSKTDHPIKLKVGKSVVGAAQSGRASALEWWDKSGIAYGHEDGVARLASAHGHVDALQKWYDLKDGKIVFDNQVLVGATKNGHADVLEWWKQSGLRVEYKTCDIEEAMEDSTVGGDLEEKVRLWWERNGLNLGVGTNEWMKVKCLTSE</sequence>
<dbReference type="AlphaFoldDB" id="A0A0G2EQH8"/>
<dbReference type="EMBL" id="LCWF01000060">
    <property type="protein sequence ID" value="KKY24376.1"/>
    <property type="molecule type" value="Genomic_DNA"/>
</dbReference>
<name>A0A0G2EQH8_PHACM</name>
<evidence type="ECO:0000313" key="2">
    <source>
        <dbReference type="Proteomes" id="UP000053317"/>
    </source>
</evidence>
<comment type="caution">
    <text evidence="1">The sequence shown here is derived from an EMBL/GenBank/DDBJ whole genome shotgun (WGS) entry which is preliminary data.</text>
</comment>
<proteinExistence type="predicted"/>
<dbReference type="SUPFAM" id="SSF140860">
    <property type="entry name" value="Pseudo ankyrin repeat-like"/>
    <property type="match status" value="1"/>
</dbReference>
<evidence type="ECO:0000313" key="1">
    <source>
        <dbReference type="EMBL" id="KKY24376.1"/>
    </source>
</evidence>
<accession>A0A0G2EQH8</accession>
<keyword evidence="2" id="KW-1185">Reference proteome</keyword>
<reference evidence="1 2" key="2">
    <citation type="submission" date="2015-05" db="EMBL/GenBank/DDBJ databases">
        <authorList>
            <person name="Morales-Cruz A."/>
            <person name="Amrine K.C."/>
            <person name="Cantu D."/>
        </authorList>
    </citation>
    <scope>NUCLEOTIDE SEQUENCE [LARGE SCALE GENOMIC DNA]</scope>
    <source>
        <strain evidence="1">UCRPC4</strain>
    </source>
</reference>
<dbReference type="PANTHER" id="PTHR46586:SF3">
    <property type="entry name" value="ANKYRIN REPEAT-CONTAINING PROTEIN"/>
    <property type="match status" value="1"/>
</dbReference>
<dbReference type="InterPro" id="IPR052050">
    <property type="entry name" value="SecEffector_AnkRepeat"/>
</dbReference>
<dbReference type="PANTHER" id="PTHR46586">
    <property type="entry name" value="ANKYRIN REPEAT-CONTAINING PROTEIN"/>
    <property type="match status" value="1"/>
</dbReference>
<dbReference type="OrthoDB" id="70387at2759"/>
<reference evidence="1 2" key="1">
    <citation type="submission" date="2015-05" db="EMBL/GenBank/DDBJ databases">
        <title>Distinctive expansion of gene families associated with plant cell wall degradation and secondary metabolism in the genomes of grapevine trunk pathogens.</title>
        <authorList>
            <person name="Lawrence D.P."/>
            <person name="Travadon R."/>
            <person name="Rolshausen P.E."/>
            <person name="Baumgartner K."/>
        </authorList>
    </citation>
    <scope>NUCLEOTIDE SEQUENCE [LARGE SCALE GENOMIC DNA]</scope>
    <source>
        <strain evidence="1">UCRPC4</strain>
    </source>
</reference>
<gene>
    <name evidence="1" type="ORF">UCRPC4_g02486</name>
</gene>